<dbReference type="PANTHER" id="PTHR45138:SF9">
    <property type="entry name" value="DIGUANYLATE CYCLASE DGCM-RELATED"/>
    <property type="match status" value="1"/>
</dbReference>
<evidence type="ECO:0000313" key="5">
    <source>
        <dbReference type="EMBL" id="SIS72809.1"/>
    </source>
</evidence>
<dbReference type="STRING" id="407234.SAMN05421795_1038"/>
<sequence>MKSTITWAMRAGPWLAALATGLCLVGLGGYVLDREALHQLLPVQTTSHPVTLLSALMLGLSLMLDGPRRQSPARRGVKLALAVMALALCLTRLVLGSDPLLAQVAPDVLDHVVQDRVLPDRVPAPSHDMTRNAALTLAVLSLAVGARALRRPGISQTLALVAGVPPVLSFAGTLYGMGHFYGEMSAQTTVLCALLISACLAMGANRGALRVILGDEAPGRIVRRQILIGLLVPLAVGYWMIAQVEDRALAEPFALAIVALGIFVVLLVSVSALWSEREDRARRRREREARHMASHDALTGLLNRHRFERDLLTLVERARREAMPLALIIVDLDHFKLVNDTGGHACGDLVLRRTGAVLSDRIRHADQLARIGGEEFALLLPDTDRQAAIELAERMRRAVAEMRLEPWSGHSGRLTASLGCAVYQSPETAVEFLARADAALYIAKARGRDRVVAAGARPTGIERVAE</sequence>
<feature type="transmembrane region" description="Helical" evidence="3">
    <location>
        <begin position="184"/>
        <end position="204"/>
    </location>
</feature>
<comment type="catalytic activity">
    <reaction evidence="2">
        <text>2 GTP = 3',3'-c-di-GMP + 2 diphosphate</text>
        <dbReference type="Rhea" id="RHEA:24898"/>
        <dbReference type="ChEBI" id="CHEBI:33019"/>
        <dbReference type="ChEBI" id="CHEBI:37565"/>
        <dbReference type="ChEBI" id="CHEBI:58805"/>
        <dbReference type="EC" id="2.7.7.65"/>
    </reaction>
</comment>
<feature type="transmembrane region" description="Helical" evidence="3">
    <location>
        <begin position="76"/>
        <end position="95"/>
    </location>
</feature>
<feature type="transmembrane region" description="Helical" evidence="3">
    <location>
        <begin position="12"/>
        <end position="32"/>
    </location>
</feature>
<dbReference type="PANTHER" id="PTHR45138">
    <property type="entry name" value="REGULATORY COMPONENTS OF SENSORY TRANSDUCTION SYSTEM"/>
    <property type="match status" value="1"/>
</dbReference>
<dbReference type="EC" id="2.7.7.65" evidence="1"/>
<evidence type="ECO:0000256" key="3">
    <source>
        <dbReference type="SAM" id="Phobius"/>
    </source>
</evidence>
<keyword evidence="3" id="KW-0472">Membrane</keyword>
<feature type="transmembrane region" description="Helical" evidence="3">
    <location>
        <begin position="129"/>
        <end position="146"/>
    </location>
</feature>
<reference evidence="6" key="1">
    <citation type="submission" date="2017-01" db="EMBL/GenBank/DDBJ databases">
        <authorList>
            <person name="Varghese N."/>
            <person name="Submissions S."/>
        </authorList>
    </citation>
    <scope>NUCLEOTIDE SEQUENCE [LARGE SCALE GENOMIC DNA]</scope>
    <source>
        <strain evidence="6">DSM 18714</strain>
    </source>
</reference>
<dbReference type="RefSeq" id="WP_076364973.1">
    <property type="nucleotide sequence ID" value="NZ_FTOM01000003.1"/>
</dbReference>
<dbReference type="FunFam" id="3.30.70.270:FF:000001">
    <property type="entry name" value="Diguanylate cyclase domain protein"/>
    <property type="match status" value="1"/>
</dbReference>
<evidence type="ECO:0000313" key="6">
    <source>
        <dbReference type="Proteomes" id="UP000186098"/>
    </source>
</evidence>
<dbReference type="OrthoDB" id="9812260at2"/>
<evidence type="ECO:0000256" key="2">
    <source>
        <dbReference type="ARBA" id="ARBA00034247"/>
    </source>
</evidence>
<dbReference type="SUPFAM" id="SSF55073">
    <property type="entry name" value="Nucleotide cyclase"/>
    <property type="match status" value="1"/>
</dbReference>
<dbReference type="Gene3D" id="3.30.70.270">
    <property type="match status" value="1"/>
</dbReference>
<dbReference type="Pfam" id="PF00990">
    <property type="entry name" value="GGDEF"/>
    <property type="match status" value="1"/>
</dbReference>
<gene>
    <name evidence="5" type="ORF">SAMN05421795_1038</name>
</gene>
<feature type="domain" description="GGDEF" evidence="4">
    <location>
        <begin position="323"/>
        <end position="456"/>
    </location>
</feature>
<dbReference type="GO" id="GO:0043709">
    <property type="term" value="P:cell adhesion involved in single-species biofilm formation"/>
    <property type="evidence" value="ECO:0007669"/>
    <property type="project" value="TreeGrafter"/>
</dbReference>
<evidence type="ECO:0000256" key="1">
    <source>
        <dbReference type="ARBA" id="ARBA00012528"/>
    </source>
</evidence>
<protein>
    <recommendedName>
        <fullName evidence="1">diguanylate cyclase</fullName>
        <ecNumber evidence="1">2.7.7.65</ecNumber>
    </recommendedName>
</protein>
<keyword evidence="3" id="KW-1133">Transmembrane helix</keyword>
<keyword evidence="3" id="KW-0812">Transmembrane</keyword>
<dbReference type="PROSITE" id="PS50887">
    <property type="entry name" value="GGDEF"/>
    <property type="match status" value="1"/>
</dbReference>
<dbReference type="InterPro" id="IPR029787">
    <property type="entry name" value="Nucleotide_cyclase"/>
</dbReference>
<dbReference type="GO" id="GO:0052621">
    <property type="term" value="F:diguanylate cyclase activity"/>
    <property type="evidence" value="ECO:0007669"/>
    <property type="project" value="UniProtKB-EC"/>
</dbReference>
<dbReference type="EMBL" id="FTOM01000003">
    <property type="protein sequence ID" value="SIS72809.1"/>
    <property type="molecule type" value="Genomic_DNA"/>
</dbReference>
<evidence type="ECO:0000259" key="4">
    <source>
        <dbReference type="PROSITE" id="PS50887"/>
    </source>
</evidence>
<dbReference type="SMART" id="SM00267">
    <property type="entry name" value="GGDEF"/>
    <property type="match status" value="1"/>
</dbReference>
<dbReference type="GO" id="GO:1902201">
    <property type="term" value="P:negative regulation of bacterial-type flagellum-dependent cell motility"/>
    <property type="evidence" value="ECO:0007669"/>
    <property type="project" value="TreeGrafter"/>
</dbReference>
<organism evidence="5 6">
    <name type="scientific">Phaeovulum vinaykumarii</name>
    <dbReference type="NCBI Taxonomy" id="407234"/>
    <lineage>
        <taxon>Bacteria</taxon>
        <taxon>Pseudomonadati</taxon>
        <taxon>Pseudomonadota</taxon>
        <taxon>Alphaproteobacteria</taxon>
        <taxon>Rhodobacterales</taxon>
        <taxon>Paracoccaceae</taxon>
        <taxon>Phaeovulum</taxon>
    </lineage>
</organism>
<keyword evidence="6" id="KW-1185">Reference proteome</keyword>
<proteinExistence type="predicted"/>
<feature type="transmembrane region" description="Helical" evidence="3">
    <location>
        <begin position="225"/>
        <end position="241"/>
    </location>
</feature>
<feature type="transmembrane region" description="Helical" evidence="3">
    <location>
        <begin position="47"/>
        <end position="64"/>
    </location>
</feature>
<feature type="transmembrane region" description="Helical" evidence="3">
    <location>
        <begin position="158"/>
        <end position="178"/>
    </location>
</feature>
<accession>A0A1N7LG64</accession>
<dbReference type="InterPro" id="IPR050469">
    <property type="entry name" value="Diguanylate_Cyclase"/>
</dbReference>
<dbReference type="InterPro" id="IPR043128">
    <property type="entry name" value="Rev_trsase/Diguanyl_cyclase"/>
</dbReference>
<dbReference type="GO" id="GO:0005886">
    <property type="term" value="C:plasma membrane"/>
    <property type="evidence" value="ECO:0007669"/>
    <property type="project" value="TreeGrafter"/>
</dbReference>
<feature type="transmembrane region" description="Helical" evidence="3">
    <location>
        <begin position="253"/>
        <end position="275"/>
    </location>
</feature>
<dbReference type="InterPro" id="IPR000160">
    <property type="entry name" value="GGDEF_dom"/>
</dbReference>
<name>A0A1N7LG64_9RHOB</name>
<dbReference type="NCBIfam" id="TIGR00254">
    <property type="entry name" value="GGDEF"/>
    <property type="match status" value="1"/>
</dbReference>
<dbReference type="Proteomes" id="UP000186098">
    <property type="component" value="Unassembled WGS sequence"/>
</dbReference>
<dbReference type="CDD" id="cd01949">
    <property type="entry name" value="GGDEF"/>
    <property type="match status" value="1"/>
</dbReference>
<dbReference type="AlphaFoldDB" id="A0A1N7LG64"/>